<reference evidence="1 2" key="2">
    <citation type="journal article" date="2021" name="Genomics">
        <title>High-quality reference genome for Clonorchis sinensis.</title>
        <authorList>
            <person name="Young N.D."/>
            <person name="Stroehlein A.J."/>
            <person name="Kinkar L."/>
            <person name="Wang T."/>
            <person name="Sohn W.M."/>
            <person name="Chang B.C.H."/>
            <person name="Kaur P."/>
            <person name="Weisz D."/>
            <person name="Dudchenko O."/>
            <person name="Aiden E.L."/>
            <person name="Korhonen P.K."/>
            <person name="Gasser R.B."/>
        </authorList>
    </citation>
    <scope>NUCLEOTIDE SEQUENCE [LARGE SCALE GENOMIC DNA]</scope>
    <source>
        <strain evidence="1">Cs-k2</strain>
    </source>
</reference>
<dbReference type="InParanoid" id="A0A3R7GC80"/>
<dbReference type="Proteomes" id="UP000286415">
    <property type="component" value="Unassembled WGS sequence"/>
</dbReference>
<accession>A0A3R7GC80</accession>
<organism evidence="1 2">
    <name type="scientific">Clonorchis sinensis</name>
    <name type="common">Chinese liver fluke</name>
    <dbReference type="NCBI Taxonomy" id="79923"/>
    <lineage>
        <taxon>Eukaryota</taxon>
        <taxon>Metazoa</taxon>
        <taxon>Spiralia</taxon>
        <taxon>Lophotrochozoa</taxon>
        <taxon>Platyhelminthes</taxon>
        <taxon>Trematoda</taxon>
        <taxon>Digenea</taxon>
        <taxon>Opisthorchiida</taxon>
        <taxon>Opisthorchiata</taxon>
        <taxon>Opisthorchiidae</taxon>
        <taxon>Clonorchis</taxon>
    </lineage>
</organism>
<dbReference type="AlphaFoldDB" id="A0A3R7GC80"/>
<dbReference type="EMBL" id="NIRI02000010">
    <property type="protein sequence ID" value="KAG5454002.1"/>
    <property type="molecule type" value="Genomic_DNA"/>
</dbReference>
<sequence>MDSRSTSESAPDFSRVILIEVVLLFKISHGIKNRSAVTPFRCLAAMPPEGCTRAEILPGCPSLDRESREAEVGFEPRTVRSVNSLPNHLSHLVQGILNSCSTDKWMERPWSFHSAHCLWICSNLKMLH</sequence>
<gene>
    <name evidence="1" type="ORF">CSKR_102085</name>
</gene>
<evidence type="ECO:0000313" key="1">
    <source>
        <dbReference type="EMBL" id="KAG5454002.1"/>
    </source>
</evidence>
<reference evidence="1 2" key="1">
    <citation type="journal article" date="2018" name="Biotechnol. Adv.">
        <title>Improved genomic resources and new bioinformatic workflow for the carcinogenic parasite Clonorchis sinensis: Biotechnological implications.</title>
        <authorList>
            <person name="Wang D."/>
            <person name="Korhonen P.K."/>
            <person name="Gasser R.B."/>
            <person name="Young N.D."/>
        </authorList>
    </citation>
    <scope>NUCLEOTIDE SEQUENCE [LARGE SCALE GENOMIC DNA]</scope>
    <source>
        <strain evidence="1">Cs-k2</strain>
    </source>
</reference>
<evidence type="ECO:0000313" key="2">
    <source>
        <dbReference type="Proteomes" id="UP000286415"/>
    </source>
</evidence>
<keyword evidence="2" id="KW-1185">Reference proteome</keyword>
<protein>
    <submittedName>
        <fullName evidence="1">Uncharacterized protein</fullName>
    </submittedName>
</protein>
<name>A0A3R7GC80_CLOSI</name>
<proteinExistence type="predicted"/>
<comment type="caution">
    <text evidence="1">The sequence shown here is derived from an EMBL/GenBank/DDBJ whole genome shotgun (WGS) entry which is preliminary data.</text>
</comment>